<organism evidence="2 3">
    <name type="scientific">Blastochloris viridis</name>
    <name type="common">Rhodopseudomonas viridis</name>
    <dbReference type="NCBI Taxonomy" id="1079"/>
    <lineage>
        <taxon>Bacteria</taxon>
        <taxon>Pseudomonadati</taxon>
        <taxon>Pseudomonadota</taxon>
        <taxon>Alphaproteobacteria</taxon>
        <taxon>Hyphomicrobiales</taxon>
        <taxon>Blastochloridaceae</taxon>
        <taxon>Blastochloris</taxon>
    </lineage>
</organism>
<accession>A0A6N4RCI5</accession>
<comment type="caution">
    <text evidence="2">The sequence shown here is derived from an EMBL/GenBank/DDBJ whole genome shotgun (WGS) entry which is preliminary data.</text>
</comment>
<protein>
    <recommendedName>
        <fullName evidence="1">DUF6900 domain-containing protein</fullName>
    </recommendedName>
</protein>
<dbReference type="InterPro" id="IPR054195">
    <property type="entry name" value="DUF6900"/>
</dbReference>
<dbReference type="Pfam" id="PF21841">
    <property type="entry name" value="DUF6900"/>
    <property type="match status" value="1"/>
</dbReference>
<proteinExistence type="predicted"/>
<name>A0A6N4RCI5_BLAVI</name>
<dbReference type="AlphaFoldDB" id="A0A6N4RCI5"/>
<evidence type="ECO:0000313" key="2">
    <source>
        <dbReference type="EMBL" id="TKW61722.1"/>
    </source>
</evidence>
<feature type="domain" description="DUF6900" evidence="1">
    <location>
        <begin position="109"/>
        <end position="157"/>
    </location>
</feature>
<gene>
    <name evidence="2" type="ORF">DI628_03605</name>
</gene>
<evidence type="ECO:0000259" key="1">
    <source>
        <dbReference type="Pfam" id="PF21841"/>
    </source>
</evidence>
<dbReference type="EMBL" id="VAFM01000001">
    <property type="protein sequence ID" value="TKW61722.1"/>
    <property type="molecule type" value="Genomic_DNA"/>
</dbReference>
<evidence type="ECO:0000313" key="3">
    <source>
        <dbReference type="Proteomes" id="UP000320948"/>
    </source>
</evidence>
<sequence>MPTNNQEWGLWGTSIHNDYNPQMTWEAVSRFLMTEFNLTAEQTRDVLDARFGRHLADELSNIRGTMTEDNITRHLKLRMAEKGWRSSYEKSIHEVTGKVFPYKAPMSKNELFSLLAECHLGIETLVTRNSDGLDFHEVPVWGVKAALEAAYEAGRKAEAEQR</sequence>
<dbReference type="Proteomes" id="UP000320948">
    <property type="component" value="Unassembled WGS sequence"/>
</dbReference>
<reference evidence="2 3" key="1">
    <citation type="journal article" date="2017" name="Nat. Commun.">
        <title>In situ click chemistry generation of cyclooxygenase-2 inhibitors.</title>
        <authorList>
            <person name="Bhardwaj A."/>
            <person name="Kaur J."/>
            <person name="Wuest M."/>
            <person name="Wuest F."/>
        </authorList>
    </citation>
    <scope>NUCLEOTIDE SEQUENCE [LARGE SCALE GENOMIC DNA]</scope>
    <source>
        <strain evidence="2">S2_018_000_R2_106</strain>
    </source>
</reference>